<keyword evidence="2" id="KW-1185">Reference proteome</keyword>
<reference evidence="1 2" key="1">
    <citation type="submission" date="2016-05" db="EMBL/GenBank/DDBJ databases">
        <title>Comparative analysis of secretome profiles of manganese(II)-oxidizing ascomycete fungi.</title>
        <authorList>
            <consortium name="DOE Joint Genome Institute"/>
            <person name="Zeiner C.A."/>
            <person name="Purvine S.O."/>
            <person name="Zink E.M."/>
            <person name="Wu S."/>
            <person name="Pasa-Tolic L."/>
            <person name="Chaput D.L."/>
            <person name="Haridas S."/>
            <person name="Grigoriev I.V."/>
            <person name="Santelli C.M."/>
            <person name="Hansel C.M."/>
        </authorList>
    </citation>
    <scope>NUCLEOTIDE SEQUENCE [LARGE SCALE GENOMIC DNA]</scope>
    <source>
        <strain evidence="1 2">AP3s5-JAC2a</strain>
    </source>
</reference>
<proteinExistence type="predicted"/>
<evidence type="ECO:0000313" key="1">
    <source>
        <dbReference type="EMBL" id="OAF99815.1"/>
    </source>
</evidence>
<gene>
    <name evidence="1" type="ORF">CC84DRAFT_1181269</name>
</gene>
<dbReference type="RefSeq" id="XP_018030181.1">
    <property type="nucleotide sequence ID" value="XM_018180540.1"/>
</dbReference>
<dbReference type="EMBL" id="KV441561">
    <property type="protein sequence ID" value="OAF99815.1"/>
    <property type="molecule type" value="Genomic_DNA"/>
</dbReference>
<name>A0A177BXF2_9PLEO</name>
<dbReference type="AlphaFoldDB" id="A0A177BXF2"/>
<sequence length="162" mass="18313">MATPKRVGQMLPNETCSDWMSNFLRKLPVSQRSVFFSNTKRSQVVDLAEIVMGCLLSDIRQALSALTPSAHVPVSIYNGDLSVDEPEREIQASRRYQRVPRGKSPPAPSHCPYRGFLELRSASKGDKSHKRRLAYHEKQVRQKILQWHSLSIAGLHSAAGWF</sequence>
<organism evidence="1 2">
    <name type="scientific">Paraphaeosphaeria sporulosa</name>
    <dbReference type="NCBI Taxonomy" id="1460663"/>
    <lineage>
        <taxon>Eukaryota</taxon>
        <taxon>Fungi</taxon>
        <taxon>Dikarya</taxon>
        <taxon>Ascomycota</taxon>
        <taxon>Pezizomycotina</taxon>
        <taxon>Dothideomycetes</taxon>
        <taxon>Pleosporomycetidae</taxon>
        <taxon>Pleosporales</taxon>
        <taxon>Massarineae</taxon>
        <taxon>Didymosphaeriaceae</taxon>
        <taxon>Paraphaeosphaeria</taxon>
    </lineage>
</organism>
<dbReference type="GeneID" id="28764026"/>
<accession>A0A177BXF2</accession>
<protein>
    <submittedName>
        <fullName evidence="1">Uncharacterized protein</fullName>
    </submittedName>
</protein>
<evidence type="ECO:0000313" key="2">
    <source>
        <dbReference type="Proteomes" id="UP000077069"/>
    </source>
</evidence>
<dbReference type="Proteomes" id="UP000077069">
    <property type="component" value="Unassembled WGS sequence"/>
</dbReference>
<dbReference type="InParanoid" id="A0A177BXF2"/>